<evidence type="ECO:0000313" key="3">
    <source>
        <dbReference type="EMBL" id="GGT91635.1"/>
    </source>
</evidence>
<dbReference type="Proteomes" id="UP000646776">
    <property type="component" value="Unassembled WGS sequence"/>
</dbReference>
<evidence type="ECO:0000313" key="4">
    <source>
        <dbReference type="Proteomes" id="UP000646776"/>
    </source>
</evidence>
<evidence type="ECO:0000256" key="1">
    <source>
        <dbReference type="SAM" id="MobiDB-lite"/>
    </source>
</evidence>
<accession>A0A918HPC9</accession>
<feature type="region of interest" description="Disordered" evidence="1">
    <location>
        <begin position="22"/>
        <end position="52"/>
    </location>
</feature>
<feature type="signal peptide" evidence="2">
    <location>
        <begin position="1"/>
        <end position="25"/>
    </location>
</feature>
<dbReference type="EMBL" id="BMSA01000039">
    <property type="protein sequence ID" value="GGT91635.1"/>
    <property type="molecule type" value="Genomic_DNA"/>
</dbReference>
<proteinExistence type="predicted"/>
<dbReference type="AlphaFoldDB" id="A0A918HPC9"/>
<gene>
    <name evidence="3" type="ORF">GCM10010226_82060</name>
</gene>
<feature type="compositionally biased region" description="Basic and acidic residues" evidence="1">
    <location>
        <begin position="25"/>
        <end position="34"/>
    </location>
</feature>
<feature type="compositionally biased region" description="Low complexity" evidence="1">
    <location>
        <begin position="38"/>
        <end position="52"/>
    </location>
</feature>
<keyword evidence="4" id="KW-1185">Reference proteome</keyword>
<reference evidence="3" key="2">
    <citation type="submission" date="2020-09" db="EMBL/GenBank/DDBJ databases">
        <authorList>
            <person name="Sun Q."/>
            <person name="Ohkuma M."/>
        </authorList>
    </citation>
    <scope>NUCLEOTIDE SEQUENCE</scope>
    <source>
        <strain evidence="3">JCM 4125</strain>
    </source>
</reference>
<evidence type="ECO:0000256" key="2">
    <source>
        <dbReference type="SAM" id="SignalP"/>
    </source>
</evidence>
<name>A0A918HPC9_9ACTN</name>
<reference evidence="3" key="1">
    <citation type="journal article" date="2014" name="Int. J. Syst. Evol. Microbiol.">
        <title>Complete genome sequence of Corynebacterium casei LMG S-19264T (=DSM 44701T), isolated from a smear-ripened cheese.</title>
        <authorList>
            <consortium name="US DOE Joint Genome Institute (JGI-PGF)"/>
            <person name="Walter F."/>
            <person name="Albersmeier A."/>
            <person name="Kalinowski J."/>
            <person name="Ruckert C."/>
        </authorList>
    </citation>
    <scope>NUCLEOTIDE SEQUENCE</scope>
    <source>
        <strain evidence="3">JCM 4125</strain>
    </source>
</reference>
<sequence>MKRIILVAAAALAVLATTAPAPVHADTRVTDGRDGSVGAAAPRGHAGGPAAAAPWHRVTDCLSGVVSGGPVRARS</sequence>
<organism evidence="3 4">
    <name type="scientific">Streptomyces phaeofaciens</name>
    <dbReference type="NCBI Taxonomy" id="68254"/>
    <lineage>
        <taxon>Bacteria</taxon>
        <taxon>Bacillati</taxon>
        <taxon>Actinomycetota</taxon>
        <taxon>Actinomycetes</taxon>
        <taxon>Kitasatosporales</taxon>
        <taxon>Streptomycetaceae</taxon>
        <taxon>Streptomyces</taxon>
    </lineage>
</organism>
<protein>
    <submittedName>
        <fullName evidence="3">Uncharacterized protein</fullName>
    </submittedName>
</protein>
<dbReference type="RefSeq" id="WP_189717723.1">
    <property type="nucleotide sequence ID" value="NZ_BMSA01000039.1"/>
</dbReference>
<keyword evidence="2" id="KW-0732">Signal</keyword>
<feature type="chain" id="PRO_5037656537" evidence="2">
    <location>
        <begin position="26"/>
        <end position="75"/>
    </location>
</feature>
<comment type="caution">
    <text evidence="3">The sequence shown here is derived from an EMBL/GenBank/DDBJ whole genome shotgun (WGS) entry which is preliminary data.</text>
</comment>